<dbReference type="HOGENOM" id="CLU_158484_8_0_7"/>
<dbReference type="InterPro" id="IPR007159">
    <property type="entry name" value="SpoVT-AbrB_dom"/>
</dbReference>
<protein>
    <submittedName>
        <fullName evidence="2">Transcriptional regulator, AbrB family</fullName>
    </submittedName>
</protein>
<name>B3E426_TRIL1</name>
<dbReference type="SUPFAM" id="SSF89447">
    <property type="entry name" value="AbrB/MazE/MraZ-like"/>
    <property type="match status" value="1"/>
</dbReference>
<evidence type="ECO:0000313" key="2">
    <source>
        <dbReference type="EMBL" id="ACD95847.1"/>
    </source>
</evidence>
<dbReference type="EMBL" id="CP001089">
    <property type="protein sequence ID" value="ACD95847.1"/>
    <property type="molecule type" value="Genomic_DNA"/>
</dbReference>
<proteinExistence type="predicted"/>
<dbReference type="NCBIfam" id="TIGR01439">
    <property type="entry name" value="lp_hng_hel_AbrB"/>
    <property type="match status" value="1"/>
</dbReference>
<dbReference type="KEGG" id="glo:Glov_2131"/>
<gene>
    <name evidence="2" type="ordered locus">Glov_2131</name>
</gene>
<dbReference type="Pfam" id="PF04014">
    <property type="entry name" value="MazE_antitoxin"/>
    <property type="match status" value="1"/>
</dbReference>
<dbReference type="Gene3D" id="2.10.260.10">
    <property type="match status" value="1"/>
</dbReference>
<reference evidence="2 3" key="1">
    <citation type="submission" date="2008-05" db="EMBL/GenBank/DDBJ databases">
        <title>Complete sequence of chromosome of Geobacter lovleyi SZ.</title>
        <authorList>
            <consortium name="US DOE Joint Genome Institute"/>
            <person name="Lucas S."/>
            <person name="Copeland A."/>
            <person name="Lapidus A."/>
            <person name="Glavina del Rio T."/>
            <person name="Dalin E."/>
            <person name="Tice H."/>
            <person name="Bruce D."/>
            <person name="Goodwin L."/>
            <person name="Pitluck S."/>
            <person name="Chertkov O."/>
            <person name="Meincke L."/>
            <person name="Brettin T."/>
            <person name="Detter J.C."/>
            <person name="Han C."/>
            <person name="Tapia R."/>
            <person name="Kuske C.R."/>
            <person name="Schmutz J."/>
            <person name="Larimer F."/>
            <person name="Land M."/>
            <person name="Hauser L."/>
            <person name="Kyrpides N."/>
            <person name="Mikhailova N."/>
            <person name="Sung Y."/>
            <person name="Fletcher K.E."/>
            <person name="Ritalahti K.M."/>
            <person name="Loeffler F.E."/>
            <person name="Richardson P."/>
        </authorList>
    </citation>
    <scope>NUCLEOTIDE SEQUENCE [LARGE SCALE GENOMIC DNA]</scope>
    <source>
        <strain evidence="3">ATCC BAA-1151 / DSM 17278 / SZ</strain>
    </source>
</reference>
<sequence length="87" mass="9684">METTLSSKGQIVIPLQIRNLHGWRPGASFTIIDNEDSLILQPVQTKTTTKLEDVIGCAGYQGKKKSQAEMDAGILEEAKRRVAEWSR</sequence>
<dbReference type="RefSeq" id="WP_012470186.1">
    <property type="nucleotide sequence ID" value="NC_010814.1"/>
</dbReference>
<dbReference type="AlphaFoldDB" id="B3E426"/>
<organism evidence="2 3">
    <name type="scientific">Trichlorobacter lovleyi (strain ATCC BAA-1151 / DSM 17278 / SZ)</name>
    <name type="common">Geobacter lovleyi</name>
    <dbReference type="NCBI Taxonomy" id="398767"/>
    <lineage>
        <taxon>Bacteria</taxon>
        <taxon>Pseudomonadati</taxon>
        <taxon>Thermodesulfobacteriota</taxon>
        <taxon>Desulfuromonadia</taxon>
        <taxon>Geobacterales</taxon>
        <taxon>Geobacteraceae</taxon>
        <taxon>Trichlorobacter</taxon>
    </lineage>
</organism>
<accession>B3E426</accession>
<dbReference type="eggNOG" id="COG2002">
    <property type="taxonomic scope" value="Bacteria"/>
</dbReference>
<feature type="domain" description="SpoVT-AbrB" evidence="1">
    <location>
        <begin position="3"/>
        <end position="48"/>
    </location>
</feature>
<evidence type="ECO:0000259" key="1">
    <source>
        <dbReference type="SMART" id="SM00966"/>
    </source>
</evidence>
<dbReference type="STRING" id="398767.Glov_2131"/>
<dbReference type="GO" id="GO:0003677">
    <property type="term" value="F:DNA binding"/>
    <property type="evidence" value="ECO:0007669"/>
    <property type="project" value="InterPro"/>
</dbReference>
<dbReference type="SMART" id="SM00966">
    <property type="entry name" value="SpoVT_AbrB"/>
    <property type="match status" value="1"/>
</dbReference>
<dbReference type="InterPro" id="IPR037914">
    <property type="entry name" value="SpoVT-AbrB_sf"/>
</dbReference>
<keyword evidence="3" id="KW-1185">Reference proteome</keyword>
<dbReference type="Proteomes" id="UP000002420">
    <property type="component" value="Chromosome"/>
</dbReference>
<evidence type="ECO:0000313" key="3">
    <source>
        <dbReference type="Proteomes" id="UP000002420"/>
    </source>
</evidence>